<dbReference type="Proteomes" id="UP000636479">
    <property type="component" value="Unassembled WGS sequence"/>
</dbReference>
<protein>
    <submittedName>
        <fullName evidence="1">Uncharacterized protein</fullName>
    </submittedName>
</protein>
<comment type="caution">
    <text evidence="1">The sequence shown here is derived from an EMBL/GenBank/DDBJ whole genome shotgun (WGS) entry which is preliminary data.</text>
</comment>
<dbReference type="RefSeq" id="XP_037214552.1">
    <property type="nucleotide sequence ID" value="XM_037369346.1"/>
</dbReference>
<organism evidence="1 2">
    <name type="scientific">Mycena indigotica</name>
    <dbReference type="NCBI Taxonomy" id="2126181"/>
    <lineage>
        <taxon>Eukaryota</taxon>
        <taxon>Fungi</taxon>
        <taxon>Dikarya</taxon>
        <taxon>Basidiomycota</taxon>
        <taxon>Agaricomycotina</taxon>
        <taxon>Agaricomycetes</taxon>
        <taxon>Agaricomycetidae</taxon>
        <taxon>Agaricales</taxon>
        <taxon>Marasmiineae</taxon>
        <taxon>Mycenaceae</taxon>
        <taxon>Mycena</taxon>
    </lineage>
</organism>
<reference evidence="1" key="1">
    <citation type="submission" date="2020-05" db="EMBL/GenBank/DDBJ databases">
        <title>Mycena genomes resolve the evolution of fungal bioluminescence.</title>
        <authorList>
            <person name="Tsai I.J."/>
        </authorList>
    </citation>
    <scope>NUCLEOTIDE SEQUENCE</scope>
    <source>
        <strain evidence="1">171206Taipei</strain>
    </source>
</reference>
<keyword evidence="2" id="KW-1185">Reference proteome</keyword>
<accession>A0A8H6S509</accession>
<dbReference type="AlphaFoldDB" id="A0A8H6S509"/>
<evidence type="ECO:0000313" key="2">
    <source>
        <dbReference type="Proteomes" id="UP000636479"/>
    </source>
</evidence>
<evidence type="ECO:0000313" key="1">
    <source>
        <dbReference type="EMBL" id="KAF7291430.1"/>
    </source>
</evidence>
<dbReference type="GeneID" id="59351862"/>
<proteinExistence type="predicted"/>
<sequence>MEFDALSQELVDLIVDHVVDSATLKSCALAAKKLCPAAQRNLFSSLQIMAPVKPPMASLGSFPTIAQLDSMLSSAAHLPPYVRCLTLCGDPERQVVTWIQSAAPAALIARFDHLTTLVIDCEVFQMHPTGNAWADLVHLATKTALASRLALPTMRTLALRYLPLAELVELLQLIPEPWERLCIQRLFVKIPGLPIHGRLDSPQLDMPANLQGRKLTLDSLVLDGPLAHFPPWTSDLIDVSVLRQLHIVVRLVADETFAQSVFMERATALEHLHIVLNQNLLRFDLGRPDLLPPLATSLGIGGLPKLRTLRLQFALSTELRLLHQALEWVRSVLSCITPPAPCAAHAPRPPRHYGSARTGAARARGTRVSRLPRQVPLAPTLTVRLHLAPGAPEAFVLARSALLDFFKDLPRDVVVVKAA</sequence>
<dbReference type="EMBL" id="JACAZF010000013">
    <property type="protein sequence ID" value="KAF7291430.1"/>
    <property type="molecule type" value="Genomic_DNA"/>
</dbReference>
<gene>
    <name evidence="1" type="ORF">MIND_01288100</name>
</gene>
<name>A0A8H6S509_9AGAR</name>